<evidence type="ECO:0000313" key="3">
    <source>
        <dbReference type="EMBL" id="TET46807.1"/>
    </source>
</evidence>
<dbReference type="EMBL" id="SOJK01000114">
    <property type="protein sequence ID" value="TET46807.1"/>
    <property type="molecule type" value="Genomic_DNA"/>
</dbReference>
<keyword evidence="1" id="KW-0472">Membrane</keyword>
<organism evidence="3 4">
    <name type="scientific">Aerophobetes bacterium</name>
    <dbReference type="NCBI Taxonomy" id="2030807"/>
    <lineage>
        <taxon>Bacteria</taxon>
        <taxon>Candidatus Aerophobota</taxon>
    </lineage>
</organism>
<accession>A0A523UWC3</accession>
<name>A0A523UWC3_UNCAE</name>
<feature type="transmembrane region" description="Helical" evidence="1">
    <location>
        <begin position="183"/>
        <end position="206"/>
    </location>
</feature>
<sequence>MVLQRQCITPECEEEEEVLQMKQTSGTIESDQDVIGQILQHKGSGRPLEPDVREFMESRFGYDFGDVKIHTDSHAAETSEKLGAEAFTVGRDVYFGRGRYRPISLKGKKLIAHELVHVLQQRGKGMMLQSTPAMTQPGDPYETEADRIALPVVEMPGLSPYYPIEVHSLHSASPAFISRAVPVALIVLGAFVAAAACALAFFIAGMRKTGKSDKWKHCWVSCKIGTWCPPIPVISQVISALVGAAKEVADIVIGAAQMRDFIANLEGIECSARYFTSCESCCNAKGL</sequence>
<dbReference type="AlphaFoldDB" id="A0A523UWC3"/>
<feature type="domain" description="eCIS core" evidence="2">
    <location>
        <begin position="47"/>
        <end position="124"/>
    </location>
</feature>
<keyword evidence="1" id="KW-1133">Transmembrane helix</keyword>
<evidence type="ECO:0000256" key="1">
    <source>
        <dbReference type="SAM" id="Phobius"/>
    </source>
</evidence>
<dbReference type="InterPro" id="IPR025295">
    <property type="entry name" value="eCIS_core_dom"/>
</dbReference>
<gene>
    <name evidence="3" type="ORF">E3J59_02760</name>
</gene>
<keyword evidence="1" id="KW-0812">Transmembrane</keyword>
<reference evidence="3 4" key="1">
    <citation type="submission" date="2019-03" db="EMBL/GenBank/DDBJ databases">
        <title>Metabolic potential of uncultured bacteria and archaea associated with petroleum seepage in deep-sea sediments.</title>
        <authorList>
            <person name="Dong X."/>
            <person name="Hubert C."/>
        </authorList>
    </citation>
    <scope>NUCLEOTIDE SEQUENCE [LARGE SCALE GENOMIC DNA]</scope>
    <source>
        <strain evidence="3">E29_bin78</strain>
    </source>
</reference>
<protein>
    <submittedName>
        <fullName evidence="3">DUF4157 domain-containing protein</fullName>
    </submittedName>
</protein>
<proteinExistence type="predicted"/>
<comment type="caution">
    <text evidence="3">The sequence shown here is derived from an EMBL/GenBank/DDBJ whole genome shotgun (WGS) entry which is preliminary data.</text>
</comment>
<dbReference type="Pfam" id="PF13699">
    <property type="entry name" value="eCIS_core"/>
    <property type="match status" value="1"/>
</dbReference>
<dbReference type="Proteomes" id="UP000320679">
    <property type="component" value="Unassembled WGS sequence"/>
</dbReference>
<evidence type="ECO:0000313" key="4">
    <source>
        <dbReference type="Proteomes" id="UP000320679"/>
    </source>
</evidence>
<evidence type="ECO:0000259" key="2">
    <source>
        <dbReference type="Pfam" id="PF13699"/>
    </source>
</evidence>